<dbReference type="Pfam" id="PF13413">
    <property type="entry name" value="HTH_25"/>
    <property type="match status" value="1"/>
</dbReference>
<dbReference type="SUPFAM" id="SSF47413">
    <property type="entry name" value="lambda repressor-like DNA-binding domains"/>
    <property type="match status" value="1"/>
</dbReference>
<dbReference type="Gene3D" id="1.10.260.40">
    <property type="entry name" value="lambda repressor-like DNA-binding domains"/>
    <property type="match status" value="1"/>
</dbReference>
<name>A0AAX1EGZ4_9GAMM</name>
<dbReference type="EMBL" id="CP038254">
    <property type="protein sequence ID" value="QBR84380.1"/>
    <property type="molecule type" value="Genomic_DNA"/>
</dbReference>
<feature type="transmembrane region" description="Helical" evidence="1">
    <location>
        <begin position="113"/>
        <end position="133"/>
    </location>
</feature>
<dbReference type="GO" id="GO:0003677">
    <property type="term" value="F:DNA binding"/>
    <property type="evidence" value="ECO:0007669"/>
    <property type="project" value="InterPro"/>
</dbReference>
<accession>A0AAX1EGZ4</accession>
<keyword evidence="1" id="KW-1133">Transmembrane helix</keyword>
<dbReference type="Proteomes" id="UP000295517">
    <property type="component" value="Chromosome"/>
</dbReference>
<dbReference type="PANTHER" id="PTHR34475:SF1">
    <property type="entry name" value="CYTOSKELETON PROTEIN RODZ"/>
    <property type="match status" value="1"/>
</dbReference>
<protein>
    <submittedName>
        <fullName evidence="2">Helix-turn-helix domain-containing protein</fullName>
    </submittedName>
</protein>
<evidence type="ECO:0000256" key="1">
    <source>
        <dbReference type="SAM" id="Phobius"/>
    </source>
</evidence>
<gene>
    <name evidence="2" type="ORF">E3983_08395</name>
</gene>
<evidence type="ECO:0000313" key="2">
    <source>
        <dbReference type="EMBL" id="QBR84380.1"/>
    </source>
</evidence>
<dbReference type="AlphaFoldDB" id="A0AAX1EGZ4"/>
<organism evidence="2 3">
    <name type="scientific">Legionella israelensis</name>
    <dbReference type="NCBI Taxonomy" id="454"/>
    <lineage>
        <taxon>Bacteria</taxon>
        <taxon>Pseudomonadati</taxon>
        <taxon>Pseudomonadota</taxon>
        <taxon>Gammaproteobacteria</taxon>
        <taxon>Legionellales</taxon>
        <taxon>Legionellaceae</taxon>
        <taxon>Legionella</taxon>
    </lineage>
</organism>
<evidence type="ECO:0000313" key="3">
    <source>
        <dbReference type="Proteomes" id="UP000295517"/>
    </source>
</evidence>
<proteinExistence type="predicted"/>
<dbReference type="PANTHER" id="PTHR34475">
    <property type="match status" value="1"/>
</dbReference>
<dbReference type="InterPro" id="IPR010982">
    <property type="entry name" value="Lambda_DNA-bd_dom_sf"/>
</dbReference>
<reference evidence="2 3" key="1">
    <citation type="submission" date="2019-03" db="EMBL/GenBank/DDBJ databases">
        <title>Diverse conjugative elements silence natural transformation in Legionella species.</title>
        <authorList>
            <person name="Durieux I."/>
            <person name="Ginevra C."/>
            <person name="Attaiech L."/>
            <person name="Picq K."/>
            <person name="Juan P.A."/>
            <person name="Jarraud S."/>
            <person name="Charpentier X."/>
        </authorList>
    </citation>
    <scope>NUCLEOTIDE SEQUENCE [LARGE SCALE GENOMIC DNA]</scope>
    <source>
        <strain evidence="2 3">HL-0427-4011</strain>
    </source>
</reference>
<dbReference type="InterPro" id="IPR050400">
    <property type="entry name" value="Bact_Cytoskel_RodZ"/>
</dbReference>
<keyword evidence="1" id="KW-0812">Transmembrane</keyword>
<dbReference type="RefSeq" id="WP_135060626.1">
    <property type="nucleotide sequence ID" value="NZ_CP038254.1"/>
</dbReference>
<sequence>MNTTATTDESNEIFQQYPGAHLAEARQQKGYSQEYVAGKLHLRVRIIELLELDDYEQMPEPVFVKGYLRAYAKLLEIDPEPILEIYNSHHVTEKKLDKALWQSKRETNKAERAIRWFTLFFAVGVVVAIGLWWQKNRDSQVYPTHLSKADIDESMNKSDTRVTDLTKMQSILSSDRQLAPVEKKSG</sequence>
<keyword evidence="1" id="KW-0472">Membrane</keyword>